<name>A0A9D1MYK0_9BACT</name>
<dbReference type="PROSITE" id="PS50075">
    <property type="entry name" value="CARRIER"/>
    <property type="match status" value="1"/>
</dbReference>
<dbReference type="InterPro" id="IPR003231">
    <property type="entry name" value="ACP"/>
</dbReference>
<dbReference type="NCBIfam" id="TIGR00517">
    <property type="entry name" value="acyl_carrier"/>
    <property type="match status" value="1"/>
</dbReference>
<accession>A0A9D1MYK0</accession>
<dbReference type="AlphaFoldDB" id="A0A9D1MYK0"/>
<dbReference type="NCBIfam" id="NF002148">
    <property type="entry name" value="PRK00982.1-2"/>
    <property type="match status" value="1"/>
</dbReference>
<dbReference type="GO" id="GO:0000036">
    <property type="term" value="F:acyl carrier activity"/>
    <property type="evidence" value="ECO:0007669"/>
    <property type="project" value="UniProtKB-UniRule"/>
</dbReference>
<organism evidence="11 12">
    <name type="scientific">Candidatus Fimimonas merdipullorum</name>
    <dbReference type="NCBI Taxonomy" id="2840822"/>
    <lineage>
        <taxon>Bacteria</taxon>
        <taxon>Pseudomonadati</taxon>
        <taxon>Myxococcota</taxon>
        <taxon>Myxococcia</taxon>
        <taxon>Myxococcales</taxon>
        <taxon>Cystobacterineae</taxon>
        <taxon>Myxococcaceae</taxon>
        <taxon>Myxococcaceae incertae sedis</taxon>
        <taxon>Candidatus Fimimonas</taxon>
    </lineage>
</organism>
<sequence length="76" mass="8579">MTFEKVQKLIAQQFSIEPSKITMESDLVKDLGADSLDIADMIMTLEDEFHVTVPDEMANDFLVVGNIVKFIDSQNK</sequence>
<dbReference type="HAMAP" id="MF_01217">
    <property type="entry name" value="Acyl_carrier"/>
    <property type="match status" value="1"/>
</dbReference>
<dbReference type="EMBL" id="DVOC01000095">
    <property type="protein sequence ID" value="HIU91426.1"/>
    <property type="molecule type" value="Genomic_DNA"/>
</dbReference>
<evidence type="ECO:0000313" key="11">
    <source>
        <dbReference type="EMBL" id="HIU91426.1"/>
    </source>
</evidence>
<feature type="domain" description="Carrier" evidence="10">
    <location>
        <begin position="1"/>
        <end position="75"/>
    </location>
</feature>
<keyword evidence="1 7" id="KW-0596">Phosphopantetheine</keyword>
<comment type="similarity">
    <text evidence="7">Belongs to the acyl carrier protein (ACP) family.</text>
</comment>
<dbReference type="InterPro" id="IPR036736">
    <property type="entry name" value="ACP-like_sf"/>
</dbReference>
<comment type="caution">
    <text evidence="11">The sequence shown here is derived from an EMBL/GenBank/DDBJ whole genome shotgun (WGS) entry which is preliminary data.</text>
</comment>
<dbReference type="GO" id="GO:0016020">
    <property type="term" value="C:membrane"/>
    <property type="evidence" value="ECO:0007669"/>
    <property type="project" value="GOC"/>
</dbReference>
<evidence type="ECO:0000313" key="12">
    <source>
        <dbReference type="Proteomes" id="UP000886852"/>
    </source>
</evidence>
<dbReference type="Proteomes" id="UP000886852">
    <property type="component" value="Unassembled WGS sequence"/>
</dbReference>
<feature type="modified residue" description="O-(pantetheine 4'-phosphoryl)serine" evidence="7">
    <location>
        <position position="35"/>
    </location>
</feature>
<evidence type="ECO:0000256" key="1">
    <source>
        <dbReference type="ARBA" id="ARBA00022450"/>
    </source>
</evidence>
<evidence type="ECO:0000259" key="10">
    <source>
        <dbReference type="PROSITE" id="PS50075"/>
    </source>
</evidence>
<evidence type="ECO:0000256" key="7">
    <source>
        <dbReference type="HAMAP-Rule" id="MF_01217"/>
    </source>
</evidence>
<comment type="subcellular location">
    <subcellularLocation>
        <location evidence="7">Cytoplasm</location>
    </subcellularLocation>
</comment>
<dbReference type="GO" id="GO:0000035">
    <property type="term" value="F:acyl binding"/>
    <property type="evidence" value="ECO:0007669"/>
    <property type="project" value="TreeGrafter"/>
</dbReference>
<reference evidence="11" key="2">
    <citation type="journal article" date="2021" name="PeerJ">
        <title>Extensive microbial diversity within the chicken gut microbiome revealed by metagenomics and culture.</title>
        <authorList>
            <person name="Gilroy R."/>
            <person name="Ravi A."/>
            <person name="Getino M."/>
            <person name="Pursley I."/>
            <person name="Horton D.L."/>
            <person name="Alikhan N.F."/>
            <person name="Baker D."/>
            <person name="Gharbi K."/>
            <person name="Hall N."/>
            <person name="Watson M."/>
            <person name="Adriaenssens E.M."/>
            <person name="Foster-Nyarko E."/>
            <person name="Jarju S."/>
            <person name="Secka A."/>
            <person name="Antonio M."/>
            <person name="Oren A."/>
            <person name="Chaudhuri R.R."/>
            <person name="La Ragione R."/>
            <person name="Hildebrand F."/>
            <person name="Pallen M.J."/>
        </authorList>
    </citation>
    <scope>NUCLEOTIDE SEQUENCE</scope>
    <source>
        <strain evidence="11">ChiHjej12B11-7776</strain>
    </source>
</reference>
<dbReference type="PANTHER" id="PTHR20863">
    <property type="entry name" value="ACYL CARRIER PROTEIN"/>
    <property type="match status" value="1"/>
</dbReference>
<evidence type="ECO:0000256" key="6">
    <source>
        <dbReference type="ARBA" id="ARBA00023160"/>
    </source>
</evidence>
<keyword evidence="5 7" id="KW-0443">Lipid metabolism</keyword>
<comment type="PTM">
    <text evidence="7">4'-phosphopantetheine is transferred from CoA to a specific serine of apo-ACP by AcpS. This modification is essential for activity because fatty acids are bound in thioester linkage to the sulfhydryl of the prosthetic group.</text>
</comment>
<dbReference type="PROSITE" id="PS00012">
    <property type="entry name" value="PHOSPHOPANTETHEINE"/>
    <property type="match status" value="1"/>
</dbReference>
<keyword evidence="2 7" id="KW-0444">Lipid biosynthesis</keyword>
<comment type="pathway">
    <text evidence="7 9">Lipid metabolism; fatty acid biosynthesis.</text>
</comment>
<dbReference type="NCBIfam" id="NF002150">
    <property type="entry name" value="PRK00982.1-4"/>
    <property type="match status" value="1"/>
</dbReference>
<evidence type="ECO:0000256" key="5">
    <source>
        <dbReference type="ARBA" id="ARBA00023098"/>
    </source>
</evidence>
<dbReference type="PANTHER" id="PTHR20863:SF76">
    <property type="entry name" value="CARRIER DOMAIN-CONTAINING PROTEIN"/>
    <property type="match status" value="1"/>
</dbReference>
<keyword evidence="3 7" id="KW-0597">Phosphoprotein</keyword>
<evidence type="ECO:0000256" key="4">
    <source>
        <dbReference type="ARBA" id="ARBA00022832"/>
    </source>
</evidence>
<comment type="function">
    <text evidence="7 9">Carrier of the growing fatty acid chain in fatty acid biosynthesis.</text>
</comment>
<keyword evidence="6 7" id="KW-0275">Fatty acid biosynthesis</keyword>
<gene>
    <name evidence="7 11" type="primary">acpP</name>
    <name evidence="11" type="ORF">IAC72_05410</name>
</gene>
<dbReference type="Pfam" id="PF00550">
    <property type="entry name" value="PP-binding"/>
    <property type="match status" value="1"/>
</dbReference>
<dbReference type="GO" id="GO:0009245">
    <property type="term" value="P:lipid A biosynthetic process"/>
    <property type="evidence" value="ECO:0007669"/>
    <property type="project" value="TreeGrafter"/>
</dbReference>
<keyword evidence="4 7" id="KW-0276">Fatty acid metabolism</keyword>
<proteinExistence type="inferred from homology"/>
<dbReference type="GO" id="GO:0005829">
    <property type="term" value="C:cytosol"/>
    <property type="evidence" value="ECO:0007669"/>
    <property type="project" value="TreeGrafter"/>
</dbReference>
<keyword evidence="7" id="KW-0963">Cytoplasm</keyword>
<evidence type="ECO:0000256" key="3">
    <source>
        <dbReference type="ARBA" id="ARBA00022553"/>
    </source>
</evidence>
<comment type="PTM">
    <text evidence="9">4'-phosphopantetheine is transferred from CoA to a specific serine of apo-ACP by acpS.</text>
</comment>
<evidence type="ECO:0000256" key="8">
    <source>
        <dbReference type="NCBIfam" id="TIGR00517"/>
    </source>
</evidence>
<evidence type="ECO:0000256" key="9">
    <source>
        <dbReference type="RuleBase" id="RU003545"/>
    </source>
</evidence>
<dbReference type="SUPFAM" id="SSF47336">
    <property type="entry name" value="ACP-like"/>
    <property type="match status" value="1"/>
</dbReference>
<reference evidence="11" key="1">
    <citation type="submission" date="2020-10" db="EMBL/GenBank/DDBJ databases">
        <authorList>
            <person name="Gilroy R."/>
        </authorList>
    </citation>
    <scope>NUCLEOTIDE SEQUENCE</scope>
    <source>
        <strain evidence="11">ChiHjej12B11-7776</strain>
    </source>
</reference>
<protein>
    <recommendedName>
        <fullName evidence="7 8">Acyl carrier protein</fullName>
        <shortName evidence="7">ACP</shortName>
    </recommendedName>
</protein>
<evidence type="ECO:0000256" key="2">
    <source>
        <dbReference type="ARBA" id="ARBA00022516"/>
    </source>
</evidence>
<dbReference type="InterPro" id="IPR006162">
    <property type="entry name" value="Ppantetheine_attach_site"/>
</dbReference>
<dbReference type="InterPro" id="IPR009081">
    <property type="entry name" value="PP-bd_ACP"/>
</dbReference>
<dbReference type="Gene3D" id="1.10.1200.10">
    <property type="entry name" value="ACP-like"/>
    <property type="match status" value="1"/>
</dbReference>